<evidence type="ECO:0000313" key="7">
    <source>
        <dbReference type="EMBL" id="CAB4346055.1"/>
    </source>
</evidence>
<evidence type="ECO:0000256" key="1">
    <source>
        <dbReference type="ARBA" id="ARBA00010617"/>
    </source>
</evidence>
<dbReference type="EMBL" id="CAFBRD010000100">
    <property type="protein sequence ID" value="CAB5078343.1"/>
    <property type="molecule type" value="Genomic_DNA"/>
</dbReference>
<keyword evidence="6" id="KW-0503">Monooxygenase</keyword>
<dbReference type="InterPro" id="IPR017972">
    <property type="entry name" value="Cyt_P450_CS"/>
</dbReference>
<dbReference type="Gene3D" id="1.10.630.10">
    <property type="entry name" value="Cytochrome P450"/>
    <property type="match status" value="1"/>
</dbReference>
<dbReference type="EMBL" id="CAESAL010000089">
    <property type="protein sequence ID" value="CAB4346055.1"/>
    <property type="molecule type" value="Genomic_DNA"/>
</dbReference>
<comment type="similarity">
    <text evidence="1">Belongs to the cytochrome P450 family.</text>
</comment>
<evidence type="ECO:0000256" key="5">
    <source>
        <dbReference type="ARBA" id="ARBA00023004"/>
    </source>
</evidence>
<dbReference type="InterPro" id="IPR001128">
    <property type="entry name" value="Cyt_P450"/>
</dbReference>
<evidence type="ECO:0000313" key="10">
    <source>
        <dbReference type="EMBL" id="CAB5078343.1"/>
    </source>
</evidence>
<dbReference type="GO" id="GO:0016705">
    <property type="term" value="F:oxidoreductase activity, acting on paired donors, with incorporation or reduction of molecular oxygen"/>
    <property type="evidence" value="ECO:0007669"/>
    <property type="project" value="InterPro"/>
</dbReference>
<evidence type="ECO:0000256" key="6">
    <source>
        <dbReference type="ARBA" id="ARBA00023033"/>
    </source>
</evidence>
<dbReference type="AlphaFoldDB" id="A0A6J5ZVI0"/>
<reference evidence="7" key="1">
    <citation type="submission" date="2020-05" db="EMBL/GenBank/DDBJ databases">
        <authorList>
            <person name="Chiriac C."/>
            <person name="Salcher M."/>
            <person name="Ghai R."/>
            <person name="Kavagutti S V."/>
        </authorList>
    </citation>
    <scope>NUCLEOTIDE SEQUENCE</scope>
</reference>
<dbReference type="GO" id="GO:0004497">
    <property type="term" value="F:monooxygenase activity"/>
    <property type="evidence" value="ECO:0007669"/>
    <property type="project" value="UniProtKB-KW"/>
</dbReference>
<dbReference type="FunFam" id="1.10.630.10:FF:000018">
    <property type="entry name" value="Cytochrome P450 monooxygenase"/>
    <property type="match status" value="1"/>
</dbReference>
<dbReference type="InterPro" id="IPR036396">
    <property type="entry name" value="Cyt_P450_sf"/>
</dbReference>
<protein>
    <submittedName>
        <fullName evidence="7">Unannotated protein</fullName>
    </submittedName>
</protein>
<organism evidence="7">
    <name type="scientific">freshwater metagenome</name>
    <dbReference type="NCBI Taxonomy" id="449393"/>
    <lineage>
        <taxon>unclassified sequences</taxon>
        <taxon>metagenomes</taxon>
        <taxon>ecological metagenomes</taxon>
    </lineage>
</organism>
<gene>
    <name evidence="8" type="ORF">UFOPK1762_02103</name>
    <name evidence="9" type="ORF">UFOPK2624_01625</name>
    <name evidence="7" type="ORF">UFOPK3331_01710</name>
    <name evidence="10" type="ORF">UFOPK4371_01490</name>
</gene>
<evidence type="ECO:0000313" key="9">
    <source>
        <dbReference type="EMBL" id="CAB4719874.1"/>
    </source>
</evidence>
<dbReference type="InterPro" id="IPR002397">
    <property type="entry name" value="Cyt_P450_B"/>
</dbReference>
<dbReference type="PROSITE" id="PS00086">
    <property type="entry name" value="CYTOCHROME_P450"/>
    <property type="match status" value="1"/>
</dbReference>
<dbReference type="Pfam" id="PF00067">
    <property type="entry name" value="p450"/>
    <property type="match status" value="2"/>
</dbReference>
<sequence length="404" mass="44877">MFNPFVPGFAEYPYEEYRIQRETEPIQQTPFGPWIVFNHAESVQLLRDVTLSVDVRKAIEILGEDPRDRAKMRAELFPDKAPREDTSILNIDPPDHTRLRKLVSSVFTPRRVADLAPMIERIVDEHLDAVAGGEQMDLIADLAFPLPFAVISEMLGMPDGDSAQLREWSHALVKILDFTIGPDELVAAVTAGEHLRQHIAEVIEWKRSNLGDDLLSALILAEDNGDVLSDTELLDQVNVLFIAGHETTVNLIGNGTWALLQNRDQFELLRDDPSVEATAIDELLRYDSPVQISRRITLEPIELAGHQIPAGVFVLTSLGSANHDPATFGPSADQLDLRRADAARHLAFGSGTHHCLGASLARLEGTIAITRLIRRFPELQAVGTPIWNGRLVLRGMDSLQLSLR</sequence>
<keyword evidence="3" id="KW-0479">Metal-binding</keyword>
<dbReference type="CDD" id="cd20625">
    <property type="entry name" value="CYP164-like"/>
    <property type="match status" value="1"/>
</dbReference>
<evidence type="ECO:0000256" key="3">
    <source>
        <dbReference type="ARBA" id="ARBA00022723"/>
    </source>
</evidence>
<dbReference type="PRINTS" id="PR00359">
    <property type="entry name" value="BP450"/>
</dbReference>
<evidence type="ECO:0000256" key="4">
    <source>
        <dbReference type="ARBA" id="ARBA00023002"/>
    </source>
</evidence>
<name>A0A6J5ZVI0_9ZZZZ</name>
<keyword evidence="5" id="KW-0408">Iron</keyword>
<keyword evidence="4" id="KW-0560">Oxidoreductase</keyword>
<dbReference type="GO" id="GO:0020037">
    <property type="term" value="F:heme binding"/>
    <property type="evidence" value="ECO:0007669"/>
    <property type="project" value="InterPro"/>
</dbReference>
<dbReference type="EMBL" id="CAEZTY010000164">
    <property type="protein sequence ID" value="CAB4603654.1"/>
    <property type="molecule type" value="Genomic_DNA"/>
</dbReference>
<keyword evidence="2" id="KW-0349">Heme</keyword>
<dbReference type="EMBL" id="CAEZXY010000098">
    <property type="protein sequence ID" value="CAB4719874.1"/>
    <property type="molecule type" value="Genomic_DNA"/>
</dbReference>
<dbReference type="SUPFAM" id="SSF48264">
    <property type="entry name" value="Cytochrome P450"/>
    <property type="match status" value="1"/>
</dbReference>
<accession>A0A6J5ZVI0</accession>
<dbReference type="GO" id="GO:0005506">
    <property type="term" value="F:iron ion binding"/>
    <property type="evidence" value="ECO:0007669"/>
    <property type="project" value="InterPro"/>
</dbReference>
<dbReference type="PANTHER" id="PTHR46696:SF1">
    <property type="entry name" value="CYTOCHROME P450 YJIB-RELATED"/>
    <property type="match status" value="1"/>
</dbReference>
<evidence type="ECO:0000313" key="8">
    <source>
        <dbReference type="EMBL" id="CAB4603654.1"/>
    </source>
</evidence>
<proteinExistence type="inferred from homology"/>
<evidence type="ECO:0000256" key="2">
    <source>
        <dbReference type="ARBA" id="ARBA00022617"/>
    </source>
</evidence>
<dbReference type="PANTHER" id="PTHR46696">
    <property type="entry name" value="P450, PUTATIVE (EUROFUNG)-RELATED"/>
    <property type="match status" value="1"/>
</dbReference>